<accession>A0A1M6V8J5</accession>
<dbReference type="STRING" id="1121302.SAMN02745163_04446"/>
<keyword evidence="1" id="KW-1133">Transmembrane helix</keyword>
<feature type="transmembrane region" description="Helical" evidence="1">
    <location>
        <begin position="97"/>
        <end position="116"/>
    </location>
</feature>
<keyword evidence="3" id="KW-1185">Reference proteome</keyword>
<sequence>MRNSEIEEVELFISKALRVGVLISAIFIIIGLSMFLITGNSGYEGDYFPTSIIEVFSGVVTLKAYSIISLGLLILIFTPIFRVAISILVFIKAKDYLYVKITSIVLTILIISLIIGKAL</sequence>
<dbReference type="EMBL" id="FQZB01000027">
    <property type="protein sequence ID" value="SHK77636.1"/>
    <property type="molecule type" value="Genomic_DNA"/>
</dbReference>
<dbReference type="Proteomes" id="UP000184310">
    <property type="component" value="Unassembled WGS sequence"/>
</dbReference>
<dbReference type="OrthoDB" id="1682804at2"/>
<keyword evidence="1" id="KW-0472">Membrane</keyword>
<protein>
    <submittedName>
        <fullName evidence="2">Uncharacterized membrane protein</fullName>
    </submittedName>
</protein>
<feature type="transmembrane region" description="Helical" evidence="1">
    <location>
        <begin position="21"/>
        <end position="43"/>
    </location>
</feature>
<gene>
    <name evidence="2" type="ORF">SAMN02745163_04446</name>
</gene>
<proteinExistence type="predicted"/>
<dbReference type="RefSeq" id="WP_072993669.1">
    <property type="nucleotide sequence ID" value="NZ_FQZB01000027.1"/>
</dbReference>
<dbReference type="Pfam" id="PF07843">
    <property type="entry name" value="DUF1634"/>
    <property type="match status" value="1"/>
</dbReference>
<reference evidence="2 3" key="1">
    <citation type="submission" date="2016-11" db="EMBL/GenBank/DDBJ databases">
        <authorList>
            <person name="Jaros S."/>
            <person name="Januszkiewicz K."/>
            <person name="Wedrychowicz H."/>
        </authorList>
    </citation>
    <scope>NUCLEOTIDE SEQUENCE [LARGE SCALE GENOMIC DNA]</scope>
    <source>
        <strain evidence="2 3">DSM 21758</strain>
    </source>
</reference>
<dbReference type="AlphaFoldDB" id="A0A1M6V8J5"/>
<dbReference type="InterPro" id="IPR012861">
    <property type="entry name" value="DUF1634"/>
</dbReference>
<evidence type="ECO:0000256" key="1">
    <source>
        <dbReference type="SAM" id="Phobius"/>
    </source>
</evidence>
<name>A0A1M6V8J5_9CLOT</name>
<keyword evidence="1" id="KW-0812">Transmembrane</keyword>
<organism evidence="2 3">
    <name type="scientific">Clostridium cavendishii DSM 21758</name>
    <dbReference type="NCBI Taxonomy" id="1121302"/>
    <lineage>
        <taxon>Bacteria</taxon>
        <taxon>Bacillati</taxon>
        <taxon>Bacillota</taxon>
        <taxon>Clostridia</taxon>
        <taxon>Eubacteriales</taxon>
        <taxon>Clostridiaceae</taxon>
        <taxon>Clostridium</taxon>
    </lineage>
</organism>
<evidence type="ECO:0000313" key="2">
    <source>
        <dbReference type="EMBL" id="SHK77636.1"/>
    </source>
</evidence>
<evidence type="ECO:0000313" key="3">
    <source>
        <dbReference type="Proteomes" id="UP000184310"/>
    </source>
</evidence>
<feature type="transmembrane region" description="Helical" evidence="1">
    <location>
        <begin position="63"/>
        <end position="85"/>
    </location>
</feature>